<proteinExistence type="predicted"/>
<comment type="caution">
    <text evidence="1">The sequence shown here is derived from an EMBL/GenBank/DDBJ whole genome shotgun (WGS) entry which is preliminary data.</text>
</comment>
<dbReference type="EMBL" id="VSSQ01131419">
    <property type="protein sequence ID" value="MPN58569.1"/>
    <property type="molecule type" value="Genomic_DNA"/>
</dbReference>
<dbReference type="InterPro" id="IPR012349">
    <property type="entry name" value="Split_barrel_FMN-bd"/>
</dbReference>
<dbReference type="Gene3D" id="2.30.110.10">
    <property type="entry name" value="Electron Transport, Fmn-binding Protein, Chain A"/>
    <property type="match status" value="1"/>
</dbReference>
<dbReference type="Pfam" id="PF12900">
    <property type="entry name" value="Pyridox_ox_2"/>
    <property type="match status" value="1"/>
</dbReference>
<sequence>MNFRSVVIYGRFIAVDDPEEKKDVLAAFVEHISPGRSALVRPASTAEVAGTAVLRLSLDEAAAKIRNWGVDDDAEDLEIPVWAGVLPLQVVAGTAIPEAGCAEMAKPAHRFPQTAEYESAP</sequence>
<protein>
    <submittedName>
        <fullName evidence="1">Uncharacterized protein</fullName>
    </submittedName>
</protein>
<reference evidence="1" key="1">
    <citation type="submission" date="2019-08" db="EMBL/GenBank/DDBJ databases">
        <authorList>
            <person name="Kucharzyk K."/>
            <person name="Murdoch R.W."/>
            <person name="Higgins S."/>
            <person name="Loffler F."/>
        </authorList>
    </citation>
    <scope>NUCLEOTIDE SEQUENCE</scope>
</reference>
<dbReference type="InterPro" id="IPR024747">
    <property type="entry name" value="Pyridox_Oxase-rel"/>
</dbReference>
<name>A0A645J797_9ZZZZ</name>
<dbReference type="PANTHER" id="PTHR34071:SF2">
    <property type="entry name" value="FLAVIN-NUCLEOTIDE-BINDING PROTEIN"/>
    <property type="match status" value="1"/>
</dbReference>
<evidence type="ECO:0000313" key="1">
    <source>
        <dbReference type="EMBL" id="MPN58569.1"/>
    </source>
</evidence>
<gene>
    <name evidence="1" type="ORF">SDC9_206276</name>
</gene>
<dbReference type="SUPFAM" id="SSF50475">
    <property type="entry name" value="FMN-binding split barrel"/>
    <property type="match status" value="1"/>
</dbReference>
<accession>A0A645J797</accession>
<organism evidence="1">
    <name type="scientific">bioreactor metagenome</name>
    <dbReference type="NCBI Taxonomy" id="1076179"/>
    <lineage>
        <taxon>unclassified sequences</taxon>
        <taxon>metagenomes</taxon>
        <taxon>ecological metagenomes</taxon>
    </lineage>
</organism>
<dbReference type="PANTHER" id="PTHR34071">
    <property type="entry name" value="5-NITROIMIDAZOLE ANTIBIOTICS RESISTANCE PROTEIN, NIMA-FAMILY-RELATED PROTEIN-RELATED"/>
    <property type="match status" value="1"/>
</dbReference>
<dbReference type="AlphaFoldDB" id="A0A645J797"/>